<dbReference type="SUPFAM" id="SSF48452">
    <property type="entry name" value="TPR-like"/>
    <property type="match status" value="1"/>
</dbReference>
<organism evidence="1 2">
    <name type="scientific">Deinococcus arenicola</name>
    <dbReference type="NCBI Taxonomy" id="2994950"/>
    <lineage>
        <taxon>Bacteria</taxon>
        <taxon>Thermotogati</taxon>
        <taxon>Deinococcota</taxon>
        <taxon>Deinococci</taxon>
        <taxon>Deinococcales</taxon>
        <taxon>Deinococcaceae</taxon>
        <taxon>Deinococcus</taxon>
    </lineage>
</organism>
<keyword evidence="2" id="KW-1185">Reference proteome</keyword>
<reference evidence="1 2" key="1">
    <citation type="submission" date="2022-11" db="EMBL/GenBank/DDBJ databases">
        <title>Deinococcus ZS9-10, Low Temperature and Draught-tolerating, UV-resistant Bacteria from Continental Antarctica.</title>
        <authorList>
            <person name="Cheng L."/>
        </authorList>
    </citation>
    <scope>NUCLEOTIDE SEQUENCE [LARGE SCALE GENOMIC DNA]</scope>
    <source>
        <strain evidence="1 2">ZS9-10</strain>
    </source>
</reference>
<protein>
    <submittedName>
        <fullName evidence="1">Tetratricopeptide repeat protein</fullName>
    </submittedName>
</protein>
<dbReference type="EMBL" id="JAPMIV010000004">
    <property type="protein sequence ID" value="MDV6373699.1"/>
    <property type="molecule type" value="Genomic_DNA"/>
</dbReference>
<proteinExistence type="predicted"/>
<evidence type="ECO:0000313" key="2">
    <source>
        <dbReference type="Proteomes" id="UP001276150"/>
    </source>
</evidence>
<comment type="caution">
    <text evidence="1">The sequence shown here is derived from an EMBL/GenBank/DDBJ whole genome shotgun (WGS) entry which is preliminary data.</text>
</comment>
<name>A0ABU4DPR4_9DEIO</name>
<accession>A0ABU4DPR4</accession>
<dbReference type="Gene3D" id="1.25.40.10">
    <property type="entry name" value="Tetratricopeptide repeat domain"/>
    <property type="match status" value="2"/>
</dbReference>
<gene>
    <name evidence="1" type="ORF">ORD21_03690</name>
</gene>
<dbReference type="RefSeq" id="WP_317639014.1">
    <property type="nucleotide sequence ID" value="NZ_JAPMIV010000004.1"/>
</dbReference>
<dbReference type="Proteomes" id="UP001276150">
    <property type="component" value="Unassembled WGS sequence"/>
</dbReference>
<sequence length="800" mass="85244">MTLKLRTLGNLSVEGVMFRRQKVLLLLAYLCTEGPQPRRRLADLFWPEAANPMNSLAQHLVHLRTLPGAVQKEGSRVQAGTEVWCDATALRELARNGELAEATALYSGPFLDALTIPLGVDLEEWMYETREALAREVRGVLLGRAAEAAAHGRAAETGALAAQALDVAGAPPPDELELPRLHHLLHLAGHPLAAGVERDAHALGLRLGVAPELNNTPFVGREDELAQLTRLGAGEVAWISAPGGMGKSALLLALARAGDWTVLMARGDRPYGTLEPLTRGDRPPSAAAPLAPLRDPALRVAVDDWEHCDAATQAALALAARQRPGAAVLIVSRRHPPFDVDLHLELGPLPPETLEGQPGLHALTDGHPTLVGAALAGETLDGRHGATIRALPSPDRDAFLLLALQDAPDLRATCRALGLSAADFAVALGHLVVEGLVRENGQVYAAAATRERIELIHIHAHLMHLKLARALPEDAAWPHYELARDLWEDADEDRAAQAAGHRAGELLERGYPGDAVALLDPFTRRPELAVPHAYALLSTGRYAEALERLEKLGSAERAGATAAVARATALVRLGRHEEAAALAAGVGGSGPEAARAASVLAVAAHMREQWDTARRYAQISADLWQLAGNENARLGELILVAKMNVRLGAAPAQAFGAVLEDSRGLPSVRGTALVNYAQVLIDVGQAAESEAIMHEAVTELTVAGDRLGLAAALINMGVRQHLLGHLTEAESHYRDAIRHLKGTGNVRFLGLALSNLSEIQGDLSAFEDTLEMLTRAGQTELVAHIRHTNTVVAPTQRLRS</sequence>
<evidence type="ECO:0000313" key="1">
    <source>
        <dbReference type="EMBL" id="MDV6373699.1"/>
    </source>
</evidence>
<dbReference type="InterPro" id="IPR011990">
    <property type="entry name" value="TPR-like_helical_dom_sf"/>
</dbReference>
<dbReference type="Pfam" id="PF13424">
    <property type="entry name" value="TPR_12"/>
    <property type="match status" value="1"/>
</dbReference>